<evidence type="ECO:0000259" key="2">
    <source>
        <dbReference type="Pfam" id="PF17245"/>
    </source>
</evidence>
<dbReference type="PANTHER" id="PTHR36033:SF1">
    <property type="entry name" value="NUCLEIC ACID-BINDING PROTEINS SUPERFAMILY"/>
    <property type="match status" value="1"/>
</dbReference>
<protein>
    <recommendedName>
        <fullName evidence="5">Cell division control protein 24 OB domain-containing protein</fullName>
    </recommendedName>
</protein>
<dbReference type="EMBL" id="LK023346">
    <property type="protein sequence ID" value="CDS10995.1"/>
    <property type="molecule type" value="Genomic_DNA"/>
</dbReference>
<dbReference type="SUPFAM" id="SSF50249">
    <property type="entry name" value="Nucleic acid-binding proteins"/>
    <property type="match status" value="1"/>
</dbReference>
<dbReference type="PANTHER" id="PTHR36033">
    <property type="entry name" value="NUCLEIC ACID-BINDING PROTEINS SUPERFAMILY"/>
    <property type="match status" value="1"/>
</dbReference>
<accession>A0A077WUM1</accession>
<dbReference type="Pfam" id="PF17245">
    <property type="entry name" value="CDC24_OB2"/>
    <property type="match status" value="1"/>
</dbReference>
<feature type="domain" description="Cell division control protein 24 OB" evidence="3">
    <location>
        <begin position="3"/>
        <end position="113"/>
    </location>
</feature>
<reference evidence="4" key="1">
    <citation type="journal article" date="2014" name="Genome Announc.">
        <title>De novo whole-genome sequence and genome annotation of Lichtheimia ramosa.</title>
        <authorList>
            <person name="Linde J."/>
            <person name="Schwartze V."/>
            <person name="Binder U."/>
            <person name="Lass-Florl C."/>
            <person name="Voigt K."/>
            <person name="Horn F."/>
        </authorList>
    </citation>
    <scope>NUCLEOTIDE SEQUENCE</scope>
    <source>
        <strain evidence="4">JMRC FSU:6197</strain>
    </source>
</reference>
<dbReference type="InterPro" id="IPR035203">
    <property type="entry name" value="Cdc24_OB3"/>
</dbReference>
<evidence type="ECO:0000313" key="4">
    <source>
        <dbReference type="EMBL" id="CDS10995.1"/>
    </source>
</evidence>
<proteinExistence type="predicted"/>
<dbReference type="OrthoDB" id="10265890at2759"/>
<dbReference type="Pfam" id="PF17246">
    <property type="entry name" value="CDC24_OB1"/>
    <property type="match status" value="1"/>
</dbReference>
<evidence type="ECO:0000259" key="3">
    <source>
        <dbReference type="Pfam" id="PF17246"/>
    </source>
</evidence>
<dbReference type="Gene3D" id="2.40.50.140">
    <property type="entry name" value="Nucleic acid-binding proteins"/>
    <property type="match status" value="1"/>
</dbReference>
<evidence type="ECO:0000259" key="1">
    <source>
        <dbReference type="Pfam" id="PF17244"/>
    </source>
</evidence>
<dbReference type="AlphaFoldDB" id="A0A077WUM1"/>
<gene>
    <name evidence="4" type="ORF">LRAMOSA03259</name>
</gene>
<feature type="domain" description="Cell division control protein 24 OB" evidence="1">
    <location>
        <begin position="391"/>
        <end position="652"/>
    </location>
</feature>
<evidence type="ECO:0008006" key="5">
    <source>
        <dbReference type="Google" id="ProtNLM"/>
    </source>
</evidence>
<name>A0A077WUM1_9FUNG</name>
<dbReference type="InterPro" id="IPR035200">
    <property type="entry name" value="Cdc24_OB2"/>
</dbReference>
<dbReference type="InterPro" id="IPR035201">
    <property type="entry name" value="Cdc24_OB1"/>
</dbReference>
<dbReference type="Pfam" id="PF17244">
    <property type="entry name" value="CDC24_OB3"/>
    <property type="match status" value="1"/>
</dbReference>
<dbReference type="InterPro" id="IPR012340">
    <property type="entry name" value="NA-bd_OB-fold"/>
</dbReference>
<organism evidence="4">
    <name type="scientific">Lichtheimia ramosa</name>
    <dbReference type="NCBI Taxonomy" id="688394"/>
    <lineage>
        <taxon>Eukaryota</taxon>
        <taxon>Fungi</taxon>
        <taxon>Fungi incertae sedis</taxon>
        <taxon>Mucoromycota</taxon>
        <taxon>Mucoromycotina</taxon>
        <taxon>Mucoromycetes</taxon>
        <taxon>Mucorales</taxon>
        <taxon>Lichtheimiaceae</taxon>
        <taxon>Lichtheimia</taxon>
    </lineage>
</organism>
<feature type="domain" description="Cell division control protein 24 OB" evidence="2">
    <location>
        <begin position="119"/>
        <end position="268"/>
    </location>
</feature>
<sequence>MEFSNAVDRLHLALKQIFEQKAKKNPQKKSWSTASLIPWSWVAVSLAKLHTEYSTGLTDAIALGQLELQWENAFFKYTKGLSTNYSTIQAVYDYRQPVALEVIVKEWKLIPGSDIYLVTVADNMSYMVLDMYMHPKFNPWLSQTRSSLKNKTPLLKDRTLRMYCEPKINSPQQSQYHNKDVDRLLRIARVPPTQLLMFVLEPRDASFIRQEFTDDLRHVVQQAHQSGPKTHKLWLKIIHIERQEHVAPNAGDGEESRLRRTDIFVVDMTNDNDPAVLSLYDTQTQLAGMLGRGDYIGLFNPGLPYARTVSQQSRSDIVFEYTEDTVLFYMSDKDALQAGVHKVEHGDGSISNTSSNDLWKQLGSSNIGIMERDEEGFMDCATYHDRIYIRDLQPCMLNITILGRVIANPFYKDPERKTRMDRYAMRIKDSTGKTDVTLWEQTGRSVRKLQPGHYVLLTGLSTSNLHKGPNGPIWYINGSVMCGTQVYNISKIKALLSSSCLRSVVPLDALGAEGQWQVDVLVTGWILRTQEHVLLSNESDEWQRRDTPADVVIHDVHSACRQPIQVHSDSDNKRMCEFCKCAVPESRVIQAFRNKPTVTLAQKDIGWIEWQLDDGGDRTIMGYGCDEDFLGVSAEKFNRMSHENQVTLLDSVLGRPMLCSISTTGHNNYRIDQVAPRNPTSHECMEAMAAITTPRNNIAL</sequence>